<sequence>MSWRVPLMRFARRALGGMALVVQATGVVATPAPLDAAAWLQWVRSVREPTAVVFTASYCGSCPLAMEALLRHRRSQGVPFDVLAIELDGGDGRVPVARGHGELDGVQHRRAAEPVRALQQAVHPRWRGETPYLVLLRSPNEVRRVLGVPSAEDLRWLTDPAPVGAATAPR</sequence>
<proteinExistence type="predicted"/>
<organism evidence="2 3">
    <name type="scientific">Inhella proteolytica</name>
    <dbReference type="NCBI Taxonomy" id="2795029"/>
    <lineage>
        <taxon>Bacteria</taxon>
        <taxon>Pseudomonadati</taxon>
        <taxon>Pseudomonadota</taxon>
        <taxon>Betaproteobacteria</taxon>
        <taxon>Burkholderiales</taxon>
        <taxon>Sphaerotilaceae</taxon>
        <taxon>Inhella</taxon>
    </lineage>
</organism>
<dbReference type="InterPro" id="IPR036249">
    <property type="entry name" value="Thioredoxin-like_sf"/>
</dbReference>
<evidence type="ECO:0000313" key="3">
    <source>
        <dbReference type="Proteomes" id="UP000613266"/>
    </source>
</evidence>
<comment type="caution">
    <text evidence="2">The sequence shown here is derived from an EMBL/GenBank/DDBJ whole genome shotgun (WGS) entry which is preliminary data.</text>
</comment>
<name>A0A931J701_9BURK</name>
<evidence type="ECO:0008006" key="4">
    <source>
        <dbReference type="Google" id="ProtNLM"/>
    </source>
</evidence>
<reference evidence="2" key="1">
    <citation type="submission" date="2020-12" db="EMBL/GenBank/DDBJ databases">
        <title>The genome sequence of Inhella sp. 1Y17.</title>
        <authorList>
            <person name="Liu Y."/>
        </authorList>
    </citation>
    <scope>NUCLEOTIDE SEQUENCE</scope>
    <source>
        <strain evidence="2">1Y17</strain>
    </source>
</reference>
<dbReference type="EMBL" id="JAEDAK010000014">
    <property type="protein sequence ID" value="MBH9578684.1"/>
    <property type="molecule type" value="Genomic_DNA"/>
</dbReference>
<accession>A0A931J701</accession>
<keyword evidence="3" id="KW-1185">Reference proteome</keyword>
<dbReference type="SUPFAM" id="SSF52833">
    <property type="entry name" value="Thioredoxin-like"/>
    <property type="match status" value="1"/>
</dbReference>
<evidence type="ECO:0000313" key="2">
    <source>
        <dbReference type="EMBL" id="MBH9578684.1"/>
    </source>
</evidence>
<feature type="signal peptide" evidence="1">
    <location>
        <begin position="1"/>
        <end position="29"/>
    </location>
</feature>
<evidence type="ECO:0000256" key="1">
    <source>
        <dbReference type="SAM" id="SignalP"/>
    </source>
</evidence>
<protein>
    <recommendedName>
        <fullName evidence="4">Thioredoxin domain-containing protein</fullName>
    </recommendedName>
</protein>
<gene>
    <name evidence="2" type="ORF">I7X39_17465</name>
</gene>
<dbReference type="Proteomes" id="UP000613266">
    <property type="component" value="Unassembled WGS sequence"/>
</dbReference>
<keyword evidence="1" id="KW-0732">Signal</keyword>
<feature type="chain" id="PRO_5038057137" description="Thioredoxin domain-containing protein" evidence="1">
    <location>
        <begin position="30"/>
        <end position="170"/>
    </location>
</feature>
<dbReference type="RefSeq" id="WP_198112456.1">
    <property type="nucleotide sequence ID" value="NZ_JAEDAK010000014.1"/>
</dbReference>
<dbReference type="AlphaFoldDB" id="A0A931J701"/>